<organism evidence="4 5">
    <name type="scientific">Euplotes crassus</name>
    <dbReference type="NCBI Taxonomy" id="5936"/>
    <lineage>
        <taxon>Eukaryota</taxon>
        <taxon>Sar</taxon>
        <taxon>Alveolata</taxon>
        <taxon>Ciliophora</taxon>
        <taxon>Intramacronucleata</taxon>
        <taxon>Spirotrichea</taxon>
        <taxon>Hypotrichia</taxon>
        <taxon>Euplotida</taxon>
        <taxon>Euplotidae</taxon>
        <taxon>Moneuplotes</taxon>
    </lineage>
</organism>
<feature type="region of interest" description="Disordered" evidence="2">
    <location>
        <begin position="581"/>
        <end position="607"/>
    </location>
</feature>
<feature type="domain" description="DBF4-type" evidence="3">
    <location>
        <begin position="403"/>
        <end position="455"/>
    </location>
</feature>
<sequence length="607" mass="70850">MTPKDKYITMTERCNRIIGRNSSSKTRRTGSKIYDLTDIEEGAKTSDPFASLMLKKQAPQIFRSLLNKREEDYQAFIRHNQDVKRVKQFKYNLLFREAWKRDKVVDVSSEMSKYNGNLKQRFDTKADIFVVCLPDERLDELVNIIHGRVQRETTYWMFKNEATAAPEIRFKLREKGSINKNCLAKKSARRKTLLSPSHFIPAEESECKEDEEDDTITIKMTQKEIDCINLYSILLQGQNAHSSELSNLILPEKYIESFLIFYRKQRAEYYLGKNFNIKEIEDRNREFARRAKRGNLEIKDNAINHIFCCAPDRSRKVKERTKRNNGVEFHVFDPCGIDKNGVVRPDVNLFEINTPRGVTVFPNRRECKEIKARMDMIKSSHYRAITKLKQTPKIEKKIRIPEPNHAMKYCKVCDRYYQKYLEHIDSQNHKLATLGIINRENYQKIDDFFSELNKEHEDNISMRQEEKEDKENKPQNFEELSLREDSRVPPKENANSSSAISGLPTGGVSQEIGYNALTKSSSKNLRIKRNHDGSKSYMSKTRIQGKKSVDNGEKFSREELNQVDSEQSFQIIISEGSSVEYSVRPSPKNEDLKRSPKTALKKARLIM</sequence>
<feature type="region of interest" description="Disordered" evidence="2">
    <location>
        <begin position="461"/>
        <end position="507"/>
    </location>
</feature>
<dbReference type="AlphaFoldDB" id="A0AAD1Y8B2"/>
<evidence type="ECO:0000313" key="5">
    <source>
        <dbReference type="Proteomes" id="UP001295684"/>
    </source>
</evidence>
<keyword evidence="1" id="KW-0863">Zinc-finger</keyword>
<evidence type="ECO:0000313" key="4">
    <source>
        <dbReference type="EMBL" id="CAI2385861.1"/>
    </source>
</evidence>
<keyword evidence="1" id="KW-0862">Zinc</keyword>
<reference evidence="4" key="1">
    <citation type="submission" date="2023-07" db="EMBL/GenBank/DDBJ databases">
        <authorList>
            <consortium name="AG Swart"/>
            <person name="Singh M."/>
            <person name="Singh A."/>
            <person name="Seah K."/>
            <person name="Emmerich C."/>
        </authorList>
    </citation>
    <scope>NUCLEOTIDE SEQUENCE</scope>
    <source>
        <strain evidence="4">DP1</strain>
    </source>
</reference>
<keyword evidence="5" id="KW-1185">Reference proteome</keyword>
<dbReference type="InterPro" id="IPR006572">
    <property type="entry name" value="Znf_DBF"/>
</dbReference>
<protein>
    <recommendedName>
        <fullName evidence="3">DBF4-type domain-containing protein</fullName>
    </recommendedName>
</protein>
<proteinExistence type="predicted"/>
<gene>
    <name evidence="4" type="ORF">ECRASSUSDP1_LOCUS27451</name>
</gene>
<feature type="compositionally biased region" description="Basic and acidic residues" evidence="2">
    <location>
        <begin position="547"/>
        <end position="560"/>
    </location>
</feature>
<feature type="compositionally biased region" description="Basic and acidic residues" evidence="2">
    <location>
        <begin position="461"/>
        <end position="473"/>
    </location>
</feature>
<evidence type="ECO:0000256" key="2">
    <source>
        <dbReference type="SAM" id="MobiDB-lite"/>
    </source>
</evidence>
<feature type="compositionally biased region" description="Basic residues" evidence="2">
    <location>
        <begin position="595"/>
        <end position="607"/>
    </location>
</feature>
<keyword evidence="1" id="KW-0479">Metal-binding</keyword>
<dbReference type="GO" id="GO:0008270">
    <property type="term" value="F:zinc ion binding"/>
    <property type="evidence" value="ECO:0007669"/>
    <property type="project" value="UniProtKB-KW"/>
</dbReference>
<dbReference type="EMBL" id="CAMPGE010028324">
    <property type="protein sequence ID" value="CAI2385861.1"/>
    <property type="molecule type" value="Genomic_DNA"/>
</dbReference>
<dbReference type="GO" id="GO:0003676">
    <property type="term" value="F:nucleic acid binding"/>
    <property type="evidence" value="ECO:0007669"/>
    <property type="project" value="InterPro"/>
</dbReference>
<comment type="caution">
    <text evidence="4">The sequence shown here is derived from an EMBL/GenBank/DDBJ whole genome shotgun (WGS) entry which is preliminary data.</text>
</comment>
<feature type="compositionally biased region" description="Basic and acidic residues" evidence="2">
    <location>
        <begin position="480"/>
        <end position="490"/>
    </location>
</feature>
<feature type="region of interest" description="Disordered" evidence="2">
    <location>
        <begin position="542"/>
        <end position="561"/>
    </location>
</feature>
<accession>A0AAD1Y8B2</accession>
<evidence type="ECO:0000256" key="1">
    <source>
        <dbReference type="PROSITE-ProRule" id="PRU00600"/>
    </source>
</evidence>
<dbReference type="PROSITE" id="PS51265">
    <property type="entry name" value="ZF_DBF4"/>
    <property type="match status" value="1"/>
</dbReference>
<evidence type="ECO:0000259" key="3">
    <source>
        <dbReference type="PROSITE" id="PS51265"/>
    </source>
</evidence>
<name>A0AAD1Y8B2_EUPCR</name>
<dbReference type="Proteomes" id="UP001295684">
    <property type="component" value="Unassembled WGS sequence"/>
</dbReference>